<dbReference type="PANTHER" id="PTHR33143:SF63">
    <property type="entry name" value="F16F4.1 PROTEIN"/>
    <property type="match status" value="1"/>
</dbReference>
<reference evidence="3 5" key="1">
    <citation type="submission" date="2024-02" db="EMBL/GenBank/DDBJ databases">
        <authorList>
            <person name="Vignale AGUSTIN F."/>
            <person name="Sosa J E."/>
            <person name="Modenutti C."/>
        </authorList>
    </citation>
    <scope>NUCLEOTIDE SEQUENCE [LARGE SCALE GENOMIC DNA]</scope>
</reference>
<sequence length="100" mass="11038">MNSKQLHSTRPEPLTVNKKSSKIMKKPPPPVLLDRSRSPVIVYLRSPKVIHVSPQEFKSLVQYLTGNQGSAEVSSNCFSSSSLPSSCVMEVDEISSHEVN</sequence>
<comment type="caution">
    <text evidence="3">The sequence shown here is derived from an EMBL/GenBank/DDBJ whole genome shotgun (WGS) entry which is preliminary data.</text>
</comment>
<gene>
    <name evidence="3" type="ORF">ILEXP_LOCUS21216</name>
    <name evidence="4" type="ORF">ILEXP_LOCUS21217</name>
</gene>
<dbReference type="InterPro" id="IPR039607">
    <property type="entry name" value="VQ_8/17/18/20/21/25"/>
</dbReference>
<feature type="region of interest" description="Disordered" evidence="1">
    <location>
        <begin position="1"/>
        <end position="32"/>
    </location>
</feature>
<evidence type="ECO:0000256" key="1">
    <source>
        <dbReference type="SAM" id="MobiDB-lite"/>
    </source>
</evidence>
<evidence type="ECO:0000259" key="2">
    <source>
        <dbReference type="Pfam" id="PF05678"/>
    </source>
</evidence>
<dbReference type="InterPro" id="IPR008889">
    <property type="entry name" value="VQ"/>
</dbReference>
<dbReference type="PANTHER" id="PTHR33143">
    <property type="entry name" value="F16F4.1 PROTEIN-RELATED"/>
    <property type="match status" value="1"/>
</dbReference>
<dbReference type="Pfam" id="PF05678">
    <property type="entry name" value="VQ"/>
    <property type="match status" value="1"/>
</dbReference>
<evidence type="ECO:0000313" key="5">
    <source>
        <dbReference type="Proteomes" id="UP001642360"/>
    </source>
</evidence>
<dbReference type="EMBL" id="CAUOFW020002314">
    <property type="protein sequence ID" value="CAK9152984.1"/>
    <property type="molecule type" value="Genomic_DNA"/>
</dbReference>
<organism evidence="3 5">
    <name type="scientific">Ilex paraguariensis</name>
    <name type="common">yerba mate</name>
    <dbReference type="NCBI Taxonomy" id="185542"/>
    <lineage>
        <taxon>Eukaryota</taxon>
        <taxon>Viridiplantae</taxon>
        <taxon>Streptophyta</taxon>
        <taxon>Embryophyta</taxon>
        <taxon>Tracheophyta</taxon>
        <taxon>Spermatophyta</taxon>
        <taxon>Magnoliopsida</taxon>
        <taxon>eudicotyledons</taxon>
        <taxon>Gunneridae</taxon>
        <taxon>Pentapetalae</taxon>
        <taxon>asterids</taxon>
        <taxon>campanulids</taxon>
        <taxon>Aquifoliales</taxon>
        <taxon>Aquifoliaceae</taxon>
        <taxon>Ilex</taxon>
    </lineage>
</organism>
<evidence type="ECO:0000313" key="3">
    <source>
        <dbReference type="EMBL" id="CAK9152984.1"/>
    </source>
</evidence>
<dbReference type="Proteomes" id="UP001642360">
    <property type="component" value="Unassembled WGS sequence"/>
</dbReference>
<evidence type="ECO:0000313" key="4">
    <source>
        <dbReference type="EMBL" id="CAK9152985.1"/>
    </source>
</evidence>
<protein>
    <recommendedName>
        <fullName evidence="2">VQ domain-containing protein</fullName>
    </recommendedName>
</protein>
<proteinExistence type="predicted"/>
<name>A0ABC8S6Z8_9AQUA</name>
<dbReference type="EMBL" id="CAUOFW020002314">
    <property type="protein sequence ID" value="CAK9152985.1"/>
    <property type="molecule type" value="Genomic_DNA"/>
</dbReference>
<feature type="domain" description="VQ" evidence="2">
    <location>
        <begin position="46"/>
        <end position="68"/>
    </location>
</feature>
<keyword evidence="5" id="KW-1185">Reference proteome</keyword>
<accession>A0ABC8S6Z8</accession>
<dbReference type="AlphaFoldDB" id="A0ABC8S6Z8"/>